<keyword evidence="2" id="KW-1185">Reference proteome</keyword>
<name>A0A8X6Q431_NEPPI</name>
<comment type="caution">
    <text evidence="1">The sequence shown here is derived from an EMBL/GenBank/DDBJ whole genome shotgun (WGS) entry which is preliminary data.</text>
</comment>
<organism evidence="1 2">
    <name type="scientific">Nephila pilipes</name>
    <name type="common">Giant wood spider</name>
    <name type="synonym">Nephila maculata</name>
    <dbReference type="NCBI Taxonomy" id="299642"/>
    <lineage>
        <taxon>Eukaryota</taxon>
        <taxon>Metazoa</taxon>
        <taxon>Ecdysozoa</taxon>
        <taxon>Arthropoda</taxon>
        <taxon>Chelicerata</taxon>
        <taxon>Arachnida</taxon>
        <taxon>Araneae</taxon>
        <taxon>Araneomorphae</taxon>
        <taxon>Entelegynae</taxon>
        <taxon>Araneoidea</taxon>
        <taxon>Nephilidae</taxon>
        <taxon>Nephila</taxon>
    </lineage>
</organism>
<proteinExistence type="predicted"/>
<evidence type="ECO:0000313" key="1">
    <source>
        <dbReference type="EMBL" id="GFT95001.1"/>
    </source>
</evidence>
<dbReference type="AlphaFoldDB" id="A0A8X6Q431"/>
<dbReference type="EMBL" id="BMAW01075097">
    <property type="protein sequence ID" value="GFT95001.1"/>
    <property type="molecule type" value="Genomic_DNA"/>
</dbReference>
<reference evidence="1" key="1">
    <citation type="submission" date="2020-08" db="EMBL/GenBank/DDBJ databases">
        <title>Multicomponent nature underlies the extraordinary mechanical properties of spider dragline silk.</title>
        <authorList>
            <person name="Kono N."/>
            <person name="Nakamura H."/>
            <person name="Mori M."/>
            <person name="Yoshida Y."/>
            <person name="Ohtoshi R."/>
            <person name="Malay A.D."/>
            <person name="Moran D.A.P."/>
            <person name="Tomita M."/>
            <person name="Numata K."/>
            <person name="Arakawa K."/>
        </authorList>
    </citation>
    <scope>NUCLEOTIDE SEQUENCE</scope>
</reference>
<dbReference type="Proteomes" id="UP000887013">
    <property type="component" value="Unassembled WGS sequence"/>
</dbReference>
<accession>A0A8X6Q431</accession>
<sequence>MINRLLRRERGAFYEISNSLSAKLFPLSPPKFRSNASANITIFLLNFWSFRPTDLSRGNGPHSTCTNIGGRCQGNTLLSPPELL</sequence>
<protein>
    <submittedName>
        <fullName evidence="1">Uncharacterized protein</fullName>
    </submittedName>
</protein>
<evidence type="ECO:0000313" key="2">
    <source>
        <dbReference type="Proteomes" id="UP000887013"/>
    </source>
</evidence>
<gene>
    <name evidence="1" type="ORF">NPIL_198571</name>
</gene>